<comment type="caution">
    <text evidence="1">The sequence shown here is derived from an EMBL/GenBank/DDBJ whole genome shotgun (WGS) entry which is preliminary data.</text>
</comment>
<gene>
    <name evidence="1" type="ORF">CO010_00190</name>
</gene>
<dbReference type="AlphaFoldDB" id="A0A2M8GIC0"/>
<organism evidence="1 2">
    <name type="scientific">Candidatus Shapirobacteria bacterium CG_4_8_14_3_um_filter_39_11</name>
    <dbReference type="NCBI Taxonomy" id="1974875"/>
    <lineage>
        <taxon>Bacteria</taxon>
        <taxon>Candidatus Shapironibacteriota</taxon>
    </lineage>
</organism>
<reference evidence="2" key="1">
    <citation type="submission" date="2017-09" db="EMBL/GenBank/DDBJ databases">
        <title>Depth-based differentiation of microbial function through sediment-hosted aquifers and enrichment of novel symbionts in the deep terrestrial subsurface.</title>
        <authorList>
            <person name="Probst A.J."/>
            <person name="Ladd B."/>
            <person name="Jarett J.K."/>
            <person name="Geller-Mcgrath D.E."/>
            <person name="Sieber C.M.K."/>
            <person name="Emerson J.B."/>
            <person name="Anantharaman K."/>
            <person name="Thomas B.C."/>
            <person name="Malmstrom R."/>
            <person name="Stieglmeier M."/>
            <person name="Klingl A."/>
            <person name="Woyke T."/>
            <person name="Ryan C.M."/>
            <person name="Banfield J.F."/>
        </authorList>
    </citation>
    <scope>NUCLEOTIDE SEQUENCE [LARGE SCALE GENOMIC DNA]</scope>
</reference>
<protein>
    <submittedName>
        <fullName evidence="1">Uncharacterized protein</fullName>
    </submittedName>
</protein>
<dbReference type="Proteomes" id="UP000230384">
    <property type="component" value="Unassembled WGS sequence"/>
</dbReference>
<evidence type="ECO:0000313" key="2">
    <source>
        <dbReference type="Proteomes" id="UP000230384"/>
    </source>
</evidence>
<evidence type="ECO:0000313" key="1">
    <source>
        <dbReference type="EMBL" id="PJC77610.1"/>
    </source>
</evidence>
<sequence length="64" mass="7058">MAIALVESQIKLIPSKEEFFGAMSELMGKIKSSSLPTIKKRNSIAKVSLLGEIRNLYAKIMSLC</sequence>
<accession>A0A2M8GIC0</accession>
<dbReference type="EMBL" id="PFQN01000004">
    <property type="protein sequence ID" value="PJC77610.1"/>
    <property type="molecule type" value="Genomic_DNA"/>
</dbReference>
<name>A0A2M8GIC0_9BACT</name>
<proteinExistence type="predicted"/>